<evidence type="ECO:0000313" key="5">
    <source>
        <dbReference type="EMBL" id="GHK54816.1"/>
    </source>
</evidence>
<accession>A0A919HU27</accession>
<evidence type="ECO:0000256" key="1">
    <source>
        <dbReference type="ARBA" id="ARBA00004167"/>
    </source>
</evidence>
<keyword evidence="2" id="KW-0812">Transmembrane</keyword>
<evidence type="ECO:0000256" key="2">
    <source>
        <dbReference type="ARBA" id="ARBA00022692"/>
    </source>
</evidence>
<protein>
    <submittedName>
        <fullName evidence="5">Uncharacterized protein</fullName>
    </submittedName>
</protein>
<name>A0A919HU27_KLEPN</name>
<dbReference type="GO" id="GO:0097347">
    <property type="term" value="C:TAM protein secretion complex"/>
    <property type="evidence" value="ECO:0007669"/>
    <property type="project" value="TreeGrafter"/>
</dbReference>
<dbReference type="GO" id="GO:0005886">
    <property type="term" value="C:plasma membrane"/>
    <property type="evidence" value="ECO:0007669"/>
    <property type="project" value="TreeGrafter"/>
</dbReference>
<comment type="caution">
    <text evidence="5">The sequence shown here is derived from an EMBL/GenBank/DDBJ whole genome shotgun (WGS) entry which is preliminary data.</text>
</comment>
<keyword evidence="4" id="KW-0472">Membrane</keyword>
<evidence type="ECO:0000313" key="6">
    <source>
        <dbReference type="Proteomes" id="UP000655094"/>
    </source>
</evidence>
<dbReference type="PANTHER" id="PTHR36985:SF1">
    <property type="entry name" value="TRANSLOCATION AND ASSEMBLY MODULE SUBUNIT TAMB"/>
    <property type="match status" value="1"/>
</dbReference>
<keyword evidence="3" id="KW-1133">Transmembrane helix</keyword>
<dbReference type="Proteomes" id="UP000655094">
    <property type="component" value="Unassembled WGS sequence"/>
</dbReference>
<evidence type="ECO:0000256" key="4">
    <source>
        <dbReference type="ARBA" id="ARBA00023136"/>
    </source>
</evidence>
<dbReference type="EMBL" id="BNFF01000001">
    <property type="protein sequence ID" value="GHK54816.1"/>
    <property type="molecule type" value="Genomic_DNA"/>
</dbReference>
<organism evidence="5 6">
    <name type="scientific">Klebsiella pneumoniae</name>
    <dbReference type="NCBI Taxonomy" id="573"/>
    <lineage>
        <taxon>Bacteria</taxon>
        <taxon>Pseudomonadati</taxon>
        <taxon>Pseudomonadota</taxon>
        <taxon>Gammaproteobacteria</taxon>
        <taxon>Enterobacterales</taxon>
        <taxon>Enterobacteriaceae</taxon>
        <taxon>Klebsiella/Raoultella group</taxon>
        <taxon>Klebsiella</taxon>
        <taxon>Klebsiella pneumoniae complex</taxon>
    </lineage>
</organism>
<sequence length="217" mass="24004">MPVAFDTLNLSADLHNNRAELGWLIRLTNNGQLDGQVQVTDPQGRRNLGGNVNISNFSLAMINPIFARGEKAEGRLNARLRLGGNVKSPQLFGQMQLSGVDIDGNFMPFDMQPSQLAMNFNGTRSTLQGTVNTRGGKSPSAVTPTGRRSITGGRKLRRKAAGCGSRCRRWCVSMYRRMWCLPPRQACSISTAKWMCPGRGSWSTRYRRARSVSPLMK</sequence>
<dbReference type="PANTHER" id="PTHR36985">
    <property type="entry name" value="TRANSLOCATION AND ASSEMBLY MODULE SUBUNIT TAMB"/>
    <property type="match status" value="1"/>
</dbReference>
<reference evidence="5" key="1">
    <citation type="submission" date="2020-10" db="EMBL/GenBank/DDBJ databases">
        <title>Genome Sequence of ESBL Producing Zambian Clinical Strains.</title>
        <authorList>
            <person name="Shawa M."/>
            <person name="Furuta Y."/>
            <person name="Simbotwe M."/>
            <person name="Mulenga E."/>
            <person name="Mubanga M."/>
            <person name="Mulenga G."/>
            <person name="Kaile C."/>
            <person name="Zorigt T."/>
            <person name="Hang'ombe B."/>
            <person name="Higashi H."/>
        </authorList>
    </citation>
    <scope>NUCLEOTIDE SEQUENCE</scope>
    <source>
        <strain evidence="5">Zam_UTH_09</strain>
    </source>
</reference>
<gene>
    <name evidence="5" type="ORF">KPZU09_45520</name>
</gene>
<dbReference type="AlphaFoldDB" id="A0A919HU27"/>
<dbReference type="GO" id="GO:0009306">
    <property type="term" value="P:protein secretion"/>
    <property type="evidence" value="ECO:0007669"/>
    <property type="project" value="TreeGrafter"/>
</dbReference>
<evidence type="ECO:0000256" key="3">
    <source>
        <dbReference type="ARBA" id="ARBA00022989"/>
    </source>
</evidence>
<proteinExistence type="predicted"/>
<comment type="subcellular location">
    <subcellularLocation>
        <location evidence="1">Membrane</location>
        <topology evidence="1">Single-pass membrane protein</topology>
    </subcellularLocation>
</comment>